<organism evidence="2">
    <name type="scientific">Arundo donax</name>
    <name type="common">Giant reed</name>
    <name type="synonym">Donax arundinaceus</name>
    <dbReference type="NCBI Taxonomy" id="35708"/>
    <lineage>
        <taxon>Eukaryota</taxon>
        <taxon>Viridiplantae</taxon>
        <taxon>Streptophyta</taxon>
        <taxon>Embryophyta</taxon>
        <taxon>Tracheophyta</taxon>
        <taxon>Spermatophyta</taxon>
        <taxon>Magnoliopsida</taxon>
        <taxon>Liliopsida</taxon>
        <taxon>Poales</taxon>
        <taxon>Poaceae</taxon>
        <taxon>PACMAD clade</taxon>
        <taxon>Arundinoideae</taxon>
        <taxon>Arundineae</taxon>
        <taxon>Arundo</taxon>
    </lineage>
</organism>
<accession>A0A0A9AMF1</accession>
<reference evidence="2" key="2">
    <citation type="journal article" date="2015" name="Data Brief">
        <title>Shoot transcriptome of the giant reed, Arundo donax.</title>
        <authorList>
            <person name="Barrero R.A."/>
            <person name="Guerrero F.D."/>
            <person name="Moolhuijzen P."/>
            <person name="Goolsby J.A."/>
            <person name="Tidwell J."/>
            <person name="Bellgard S.E."/>
            <person name="Bellgard M.I."/>
        </authorList>
    </citation>
    <scope>NUCLEOTIDE SEQUENCE</scope>
    <source>
        <tissue evidence="2">Shoot tissue taken approximately 20 cm above the soil surface</tissue>
    </source>
</reference>
<keyword evidence="1" id="KW-0812">Transmembrane</keyword>
<keyword evidence="1" id="KW-1133">Transmembrane helix</keyword>
<evidence type="ECO:0000256" key="1">
    <source>
        <dbReference type="SAM" id="Phobius"/>
    </source>
</evidence>
<reference evidence="2" key="1">
    <citation type="submission" date="2014-09" db="EMBL/GenBank/DDBJ databases">
        <authorList>
            <person name="Magalhaes I.L.F."/>
            <person name="Oliveira U."/>
            <person name="Santos F.R."/>
            <person name="Vidigal T.H.D.A."/>
            <person name="Brescovit A.D."/>
            <person name="Santos A.J."/>
        </authorList>
    </citation>
    <scope>NUCLEOTIDE SEQUENCE</scope>
    <source>
        <tissue evidence="2">Shoot tissue taken approximately 20 cm above the soil surface</tissue>
    </source>
</reference>
<feature type="transmembrane region" description="Helical" evidence="1">
    <location>
        <begin position="44"/>
        <end position="70"/>
    </location>
</feature>
<dbReference type="AlphaFoldDB" id="A0A0A9AMF1"/>
<dbReference type="EMBL" id="GBRH01244996">
    <property type="protein sequence ID" value="JAD52899.1"/>
    <property type="molecule type" value="Transcribed_RNA"/>
</dbReference>
<evidence type="ECO:0000313" key="2">
    <source>
        <dbReference type="EMBL" id="JAD52899.1"/>
    </source>
</evidence>
<proteinExistence type="predicted"/>
<keyword evidence="1" id="KW-0472">Membrane</keyword>
<protein>
    <submittedName>
        <fullName evidence="2">Uncharacterized protein</fullName>
    </submittedName>
</protein>
<name>A0A0A9AMF1_ARUDO</name>
<sequence>MDVLHAALHTHAKFQAPCQPCKEPKMDKQCILQYLSFFFWYPNVLINFTMTFAMCSYYCITISMSLGSFVEERYLYLFWQITQSTLKLGNLPYVIPNFGMLTFTV</sequence>